<dbReference type="InterPro" id="IPR011990">
    <property type="entry name" value="TPR-like_helical_dom_sf"/>
</dbReference>
<dbReference type="PROSITE" id="PS50943">
    <property type="entry name" value="HTH_CROC1"/>
    <property type="match status" value="1"/>
</dbReference>
<dbReference type="Proteomes" id="UP001596147">
    <property type="component" value="Unassembled WGS sequence"/>
</dbReference>
<gene>
    <name evidence="2" type="ORF">ACFPM4_02540</name>
</gene>
<dbReference type="SUPFAM" id="SSF47413">
    <property type="entry name" value="lambda repressor-like DNA-binding domains"/>
    <property type="match status" value="1"/>
</dbReference>
<dbReference type="InterPro" id="IPR041315">
    <property type="entry name" value="PlcR_TPR"/>
</dbReference>
<comment type="caution">
    <text evidence="2">The sequence shown here is derived from an EMBL/GenBank/DDBJ whole genome shotgun (WGS) entry which is preliminary data.</text>
</comment>
<dbReference type="PANTHER" id="PTHR37038">
    <property type="entry name" value="TRANSCRIPTIONAL REGULATOR-RELATED"/>
    <property type="match status" value="1"/>
</dbReference>
<evidence type="ECO:0000259" key="1">
    <source>
        <dbReference type="PROSITE" id="PS50943"/>
    </source>
</evidence>
<dbReference type="SUPFAM" id="SSF48452">
    <property type="entry name" value="TPR-like"/>
    <property type="match status" value="1"/>
</dbReference>
<dbReference type="Pfam" id="PF01381">
    <property type="entry name" value="HTH_3"/>
    <property type="match status" value="1"/>
</dbReference>
<accession>A0ABW0LGF4</accession>
<reference evidence="3" key="1">
    <citation type="journal article" date="2019" name="Int. J. Syst. Evol. Microbiol.">
        <title>The Global Catalogue of Microorganisms (GCM) 10K type strain sequencing project: providing services to taxonomists for standard genome sequencing and annotation.</title>
        <authorList>
            <consortium name="The Broad Institute Genomics Platform"/>
            <consortium name="The Broad Institute Genome Sequencing Center for Infectious Disease"/>
            <person name="Wu L."/>
            <person name="Ma J."/>
        </authorList>
    </citation>
    <scope>NUCLEOTIDE SEQUENCE [LARGE SCALE GENOMIC DNA]</scope>
    <source>
        <strain evidence="3">CGMCC 1.12237</strain>
    </source>
</reference>
<name>A0ABW0LGF4_9BACI</name>
<dbReference type="SMART" id="SM00530">
    <property type="entry name" value="HTH_XRE"/>
    <property type="match status" value="1"/>
</dbReference>
<organism evidence="2 3">
    <name type="scientific">Lederbergia graminis</name>
    <dbReference type="NCBI Taxonomy" id="735518"/>
    <lineage>
        <taxon>Bacteria</taxon>
        <taxon>Bacillati</taxon>
        <taxon>Bacillota</taxon>
        <taxon>Bacilli</taxon>
        <taxon>Bacillales</taxon>
        <taxon>Bacillaceae</taxon>
        <taxon>Lederbergia</taxon>
    </lineage>
</organism>
<dbReference type="Gene3D" id="1.25.40.10">
    <property type="entry name" value="Tetratricopeptide repeat domain"/>
    <property type="match status" value="1"/>
</dbReference>
<dbReference type="InterPro" id="IPR010982">
    <property type="entry name" value="Lambda_DNA-bd_dom_sf"/>
</dbReference>
<dbReference type="InterPro" id="IPR001387">
    <property type="entry name" value="Cro/C1-type_HTH"/>
</dbReference>
<dbReference type="Pfam" id="PF18768">
    <property type="entry name" value="RNPP_C"/>
    <property type="match status" value="1"/>
</dbReference>
<dbReference type="RefSeq" id="WP_382347381.1">
    <property type="nucleotide sequence ID" value="NZ_JBHSMC010000001.1"/>
</dbReference>
<keyword evidence="3" id="KW-1185">Reference proteome</keyword>
<evidence type="ECO:0000313" key="3">
    <source>
        <dbReference type="Proteomes" id="UP001596147"/>
    </source>
</evidence>
<dbReference type="PANTHER" id="PTHR37038:SF14">
    <property type="entry name" value="TRANSCRIPTIONAL ACTIVATOR"/>
    <property type="match status" value="1"/>
</dbReference>
<dbReference type="CDD" id="cd00093">
    <property type="entry name" value="HTH_XRE"/>
    <property type="match status" value="1"/>
</dbReference>
<feature type="domain" description="HTH cro/C1-type" evidence="1">
    <location>
        <begin position="12"/>
        <end position="65"/>
    </location>
</feature>
<sequence length="297" mass="34289">MGESFVNIGEILQSLRKYKGMSLADLAEDICTVEELTLIEKNKQVPTIDELFRLANKLNVNLSDFFDFTSADSMSYVSAVSGLIKKFKRDRNYQAIYEIVQREKKNPLFNFPSSKQFLHWHEAICLYYLADSNNRNKQSSISMLIEAIELTNPSKKGLTEQEIEIKMSIALIEKDDQCFEKAITLLKEILDDMEKLPSLSDPQVKLRALFGLAQSLTRIEKYDESLKYCEKGIQQCINDEILYLLGEFLYQAGLNYKHIGKIELSRETLNKSLQVFKLQEKENLTKLVEKELEKIPS</sequence>
<protein>
    <submittedName>
        <fullName evidence="2">Helix-turn-helix domain-containing protein</fullName>
    </submittedName>
</protein>
<dbReference type="EMBL" id="JBHSMC010000001">
    <property type="protein sequence ID" value="MFC5463628.1"/>
    <property type="molecule type" value="Genomic_DNA"/>
</dbReference>
<proteinExistence type="predicted"/>
<evidence type="ECO:0000313" key="2">
    <source>
        <dbReference type="EMBL" id="MFC5463628.1"/>
    </source>
</evidence>
<dbReference type="InterPro" id="IPR053163">
    <property type="entry name" value="HTH-type_regulator_Rgg"/>
</dbReference>